<feature type="region of interest" description="Disordered" evidence="1">
    <location>
        <begin position="159"/>
        <end position="181"/>
    </location>
</feature>
<reference evidence="3" key="1">
    <citation type="submission" date="2016-11" db="EMBL/GenBank/DDBJ databases">
        <authorList>
            <person name="Varghese N."/>
            <person name="Submissions S."/>
        </authorList>
    </citation>
    <scope>NUCLEOTIDE SEQUENCE [LARGE SCALE GENOMIC DNA]</scope>
    <source>
        <strain evidence="3">DSM 16057</strain>
    </source>
</reference>
<dbReference type="STRING" id="1121432.SAMN02745219_01907"/>
<evidence type="ECO:0008006" key="4">
    <source>
        <dbReference type="Google" id="ProtNLM"/>
    </source>
</evidence>
<accession>A0A1M6H356</accession>
<protein>
    <recommendedName>
        <fullName evidence="4">CobQ/CobB/MinD/ParA nucleotide binding domain-containing protein</fullName>
    </recommendedName>
</protein>
<evidence type="ECO:0000313" key="3">
    <source>
        <dbReference type="Proteomes" id="UP000184529"/>
    </source>
</evidence>
<dbReference type="Proteomes" id="UP000184529">
    <property type="component" value="Unassembled WGS sequence"/>
</dbReference>
<dbReference type="RefSeq" id="WP_072869166.1">
    <property type="nucleotide sequence ID" value="NZ_FQZM01000021.1"/>
</dbReference>
<evidence type="ECO:0000256" key="1">
    <source>
        <dbReference type="SAM" id="MobiDB-lite"/>
    </source>
</evidence>
<proteinExistence type="predicted"/>
<name>A0A1M6H356_9FIRM</name>
<dbReference type="InterPro" id="IPR027417">
    <property type="entry name" value="P-loop_NTPase"/>
</dbReference>
<dbReference type="AlphaFoldDB" id="A0A1M6H356"/>
<dbReference type="EMBL" id="FQZM01000021">
    <property type="protein sequence ID" value="SHJ16631.1"/>
    <property type="molecule type" value="Genomic_DNA"/>
</dbReference>
<organism evidence="2 3">
    <name type="scientific">Desulfofundulus thermosubterraneus DSM 16057</name>
    <dbReference type="NCBI Taxonomy" id="1121432"/>
    <lineage>
        <taxon>Bacteria</taxon>
        <taxon>Bacillati</taxon>
        <taxon>Bacillota</taxon>
        <taxon>Clostridia</taxon>
        <taxon>Eubacteriales</taxon>
        <taxon>Peptococcaceae</taxon>
        <taxon>Desulfofundulus</taxon>
    </lineage>
</organism>
<dbReference type="SUPFAM" id="SSF52540">
    <property type="entry name" value="P-loop containing nucleoside triphosphate hydrolases"/>
    <property type="match status" value="1"/>
</dbReference>
<sequence>MLQRLVFAAPEEAFRQVARTAGVECVSLNGSVPPPGSAIVLLRPRGDSRVEETLGVLRDVAAFGVPVIVIAGSRDSIGDAFLREAGLCGVPGECVLFVEGGKVVDATGAVVAEALRGRGIGVNAVVRAAERAVRENLVPEPALWESDLPVEEEALWEAGRETESSSEPPVQPEIPRETGQVRPSPVEEFLSVCGGVERVVAVFGVKNGVGATTVAACLAGVLVDHGAFHLEVSPSPTGYVYYGPSPLQAVSTGTYAYFDGAKLAGEIRRAGILVADVSLPDLVDAAYERAACVVIVTDGSPVSFRKVQGLVRGGWKCDVLVVNRVVPGAGYPPEVYAGEFGLEHVVGVPGGLDEEAAVNHAQHAGTLPLGKSVELDTAVNELAAAVLQVLERGR</sequence>
<keyword evidence="3" id="KW-1185">Reference proteome</keyword>
<evidence type="ECO:0000313" key="2">
    <source>
        <dbReference type="EMBL" id="SHJ16631.1"/>
    </source>
</evidence>
<dbReference type="OrthoDB" id="2111272at2"/>
<gene>
    <name evidence="2" type="ORF">SAMN02745219_01907</name>
</gene>